<organism evidence="15 16">
    <name type="scientific">Ciona savignyi</name>
    <name type="common">Pacific transparent sea squirt</name>
    <dbReference type="NCBI Taxonomy" id="51511"/>
    <lineage>
        <taxon>Eukaryota</taxon>
        <taxon>Metazoa</taxon>
        <taxon>Chordata</taxon>
        <taxon>Tunicata</taxon>
        <taxon>Ascidiacea</taxon>
        <taxon>Phlebobranchia</taxon>
        <taxon>Cionidae</taxon>
        <taxon>Ciona</taxon>
    </lineage>
</organism>
<dbReference type="InterPro" id="IPR027409">
    <property type="entry name" value="GroEL-like_apical_dom_sf"/>
</dbReference>
<comment type="subcellular location">
    <subcellularLocation>
        <location evidence="1">Mitochondrion</location>
    </subcellularLocation>
</comment>
<dbReference type="InterPro" id="IPR018370">
    <property type="entry name" value="Chaperonin_Cpn60_CS"/>
</dbReference>
<dbReference type="NCBIfam" id="NF009489">
    <property type="entry name" value="PRK12851.1"/>
    <property type="match status" value="1"/>
</dbReference>
<dbReference type="Ensembl" id="ENSCSAVT00000001203.1">
    <property type="protein sequence ID" value="ENSCSAVP00000001190.1"/>
    <property type="gene ID" value="ENSCSAVG00000000669.1"/>
</dbReference>
<dbReference type="AlphaFoldDB" id="H2Y792"/>
<comment type="function">
    <text evidence="13">Chaperonin implicated in mitochondrial protein import and macromolecular assembly. Together with Hsp10, facilitates the correct folding of imported proteins. May also prevent misfolding and promote the refolding and proper assembly of unfolded polypeptides generated under stress conditions in the mitochondrial matrix. The functional units of these chaperonins consist of heptameric rings of the large subunit Hsp60, which function as a back-to-back double ring. In a cyclic reaction, Hsp60 ring complexes bind one unfolded substrate protein per ring, followed by the binding of ATP and association with 2 heptameric rings of the co-chaperonin Hsp10. This leads to sequestration of the substrate protein in the inner cavity of Hsp60 where, for a certain period of time, it can fold undisturbed by other cell components. Synchronous hydrolysis of ATP in all Hsp60 subunits results in the dissociation of the chaperonin rings and the release of ADP and the folded substrate protein.</text>
</comment>
<dbReference type="NCBIfam" id="NF009487">
    <property type="entry name" value="PRK12849.1"/>
    <property type="match status" value="1"/>
</dbReference>
<evidence type="ECO:0000256" key="3">
    <source>
        <dbReference type="ARBA" id="ARBA00012198"/>
    </source>
</evidence>
<dbReference type="Gene3D" id="3.50.7.10">
    <property type="entry name" value="GroEL"/>
    <property type="match status" value="1"/>
</dbReference>
<dbReference type="PROSITE" id="PS00296">
    <property type="entry name" value="CHAPERONINS_CPN60"/>
    <property type="match status" value="1"/>
</dbReference>
<keyword evidence="7" id="KW-0809">Transit peptide</keyword>
<dbReference type="FunFam" id="1.10.560.10:FF:000031">
    <property type="entry name" value="60 kDa heat shock protein, mitochondrial"/>
    <property type="match status" value="1"/>
</dbReference>
<dbReference type="PANTHER" id="PTHR45633">
    <property type="entry name" value="60 KDA HEAT SHOCK PROTEIN, MITOCHONDRIAL"/>
    <property type="match status" value="1"/>
</dbReference>
<dbReference type="GeneTree" id="ENSGT00390000005727"/>
<accession>H2Y792</accession>
<evidence type="ECO:0000256" key="10">
    <source>
        <dbReference type="ARBA" id="ARBA00029756"/>
    </source>
</evidence>
<dbReference type="NCBIfam" id="NF000592">
    <property type="entry name" value="PRK00013.1"/>
    <property type="match status" value="1"/>
</dbReference>
<dbReference type="SUPFAM" id="SSF48592">
    <property type="entry name" value="GroEL equatorial domain-like"/>
    <property type="match status" value="2"/>
</dbReference>
<keyword evidence="9" id="KW-0143">Chaperone</keyword>
<dbReference type="EC" id="5.6.1.7" evidence="3"/>
<keyword evidence="5" id="KW-0547">Nucleotide-binding</keyword>
<evidence type="ECO:0000256" key="9">
    <source>
        <dbReference type="ARBA" id="ARBA00023186"/>
    </source>
</evidence>
<evidence type="ECO:0000313" key="16">
    <source>
        <dbReference type="Proteomes" id="UP000007875"/>
    </source>
</evidence>
<evidence type="ECO:0000256" key="11">
    <source>
        <dbReference type="ARBA" id="ARBA00030005"/>
    </source>
</evidence>
<dbReference type="GO" id="GO:0140662">
    <property type="term" value="F:ATP-dependent protein folding chaperone"/>
    <property type="evidence" value="ECO:0007669"/>
    <property type="project" value="InterPro"/>
</dbReference>
<dbReference type="HOGENOM" id="CLU_016503_3_0_1"/>
<evidence type="ECO:0000256" key="7">
    <source>
        <dbReference type="ARBA" id="ARBA00022946"/>
    </source>
</evidence>
<name>H2Y792_CIOSA</name>
<keyword evidence="8" id="KW-0496">Mitochondrion</keyword>
<dbReference type="InterPro" id="IPR027413">
    <property type="entry name" value="GROEL-like_equatorial_sf"/>
</dbReference>
<dbReference type="InterPro" id="IPR001844">
    <property type="entry name" value="Cpn60/GroEL"/>
</dbReference>
<dbReference type="Pfam" id="PF00118">
    <property type="entry name" value="Cpn60_TCP1"/>
    <property type="match status" value="1"/>
</dbReference>
<dbReference type="GO" id="GO:0042026">
    <property type="term" value="P:protein refolding"/>
    <property type="evidence" value="ECO:0007669"/>
    <property type="project" value="InterPro"/>
</dbReference>
<evidence type="ECO:0000256" key="2">
    <source>
        <dbReference type="ARBA" id="ARBA00006607"/>
    </source>
</evidence>
<dbReference type="GO" id="GO:0005524">
    <property type="term" value="F:ATP binding"/>
    <property type="evidence" value="ECO:0007669"/>
    <property type="project" value="UniProtKB-KW"/>
</dbReference>
<evidence type="ECO:0000256" key="14">
    <source>
        <dbReference type="RuleBase" id="RU000418"/>
    </source>
</evidence>
<dbReference type="FunFam" id="3.50.7.10:FF:000001">
    <property type="entry name" value="60 kDa chaperonin"/>
    <property type="match status" value="1"/>
</dbReference>
<dbReference type="Gene3D" id="1.10.560.10">
    <property type="entry name" value="GroEL-like equatorial domain"/>
    <property type="match status" value="1"/>
</dbReference>
<evidence type="ECO:0000256" key="6">
    <source>
        <dbReference type="ARBA" id="ARBA00022840"/>
    </source>
</evidence>
<reference evidence="15" key="3">
    <citation type="submission" date="2025-09" db="UniProtKB">
        <authorList>
            <consortium name="Ensembl"/>
        </authorList>
    </citation>
    <scope>IDENTIFICATION</scope>
</reference>
<comment type="similarity">
    <text evidence="2 14">Belongs to the chaperonin (HSP60) family.</text>
</comment>
<evidence type="ECO:0000313" key="15">
    <source>
        <dbReference type="Ensembl" id="ENSCSAVP00000001190.1"/>
    </source>
</evidence>
<dbReference type="SUPFAM" id="SSF52029">
    <property type="entry name" value="GroEL apical domain-like"/>
    <property type="match status" value="1"/>
</dbReference>
<dbReference type="Proteomes" id="UP000007875">
    <property type="component" value="Unassembled WGS sequence"/>
</dbReference>
<evidence type="ECO:0000256" key="13">
    <source>
        <dbReference type="ARBA" id="ARBA00037436"/>
    </source>
</evidence>
<dbReference type="NCBIfam" id="TIGR02348">
    <property type="entry name" value="GroEL"/>
    <property type="match status" value="1"/>
</dbReference>
<evidence type="ECO:0000256" key="1">
    <source>
        <dbReference type="ARBA" id="ARBA00004173"/>
    </source>
</evidence>
<dbReference type="InterPro" id="IPR027410">
    <property type="entry name" value="TCP-1-like_intermed_sf"/>
</dbReference>
<evidence type="ECO:0000256" key="8">
    <source>
        <dbReference type="ARBA" id="ARBA00023128"/>
    </source>
</evidence>
<keyword evidence="16" id="KW-1185">Reference proteome</keyword>
<reference evidence="15" key="2">
    <citation type="submission" date="2025-08" db="UniProtKB">
        <authorList>
            <consortium name="Ensembl"/>
        </authorList>
    </citation>
    <scope>IDENTIFICATION</scope>
</reference>
<evidence type="ECO:0000256" key="12">
    <source>
        <dbReference type="ARBA" id="ARBA00031799"/>
    </source>
</evidence>
<dbReference type="Gene3D" id="3.30.260.10">
    <property type="entry name" value="TCP-1-like chaperonin intermediate domain"/>
    <property type="match status" value="1"/>
</dbReference>
<dbReference type="NCBIfam" id="NF009488">
    <property type="entry name" value="PRK12850.1"/>
    <property type="match status" value="1"/>
</dbReference>
<sequence>MLTHKSILPATRAICRGYAKDLKFGSSARQEMLAGVNQLADAVAVTMGPKGRNVVLEQSWGSPKVTKDGVTVAKGIEFKDKIKNIGAKLVQDVANSTNEEAGDGTTTATILARAIAREGSDKISRGTNPIEMRRGIQKAVQVVIEELKKMSKQVTTPEEIAQVATISANGDVEVGRAMEKVGRNGVITVKDGKTLNDELEVIEGMKFDRGYISPYFINSAKGQKVEFQNAFVLLSEKKISTVQSIVPALELANAQRKPLVIIAEDVDGEALSTLVINRLKVGLQIAAVKAPGFGDNRKNTMKDIAVATGGLVFGEDALELKIEDVQAHDLGQVEEITITKDDCLLLRGKGKSEDIERRIGQIYEQIEDTSSDYEREKLNERLAKLSSGVAVLKVGGSSEVEVNEKKDRVNDALNATRAAVEEGIVPGGGVALLRCHDAVTALKGATKDTKSNKILC</sequence>
<dbReference type="InterPro" id="IPR002423">
    <property type="entry name" value="Cpn60/GroEL/TCP-1"/>
</dbReference>
<proteinExistence type="inferred from homology"/>
<protein>
    <recommendedName>
        <fullName evidence="4">60 kDa heat shock protein, mitochondrial</fullName>
        <ecNumber evidence="3">5.6.1.7</ecNumber>
    </recommendedName>
    <alternativeName>
        <fullName evidence="10">60 kDa chaperonin</fullName>
    </alternativeName>
    <alternativeName>
        <fullName evidence="12">Chaperonin 60</fullName>
    </alternativeName>
    <alternativeName>
        <fullName evidence="11">Heat shock protein 60</fullName>
    </alternativeName>
</protein>
<dbReference type="GO" id="GO:0005739">
    <property type="term" value="C:mitochondrion"/>
    <property type="evidence" value="ECO:0007669"/>
    <property type="project" value="UniProtKB-SubCell"/>
</dbReference>
<dbReference type="PRINTS" id="PR00298">
    <property type="entry name" value="CHAPERONIN60"/>
</dbReference>
<evidence type="ECO:0000256" key="5">
    <source>
        <dbReference type="ARBA" id="ARBA00022741"/>
    </source>
</evidence>
<dbReference type="CDD" id="cd03344">
    <property type="entry name" value="GroEL"/>
    <property type="match status" value="1"/>
</dbReference>
<keyword evidence="6" id="KW-0067">ATP-binding</keyword>
<evidence type="ECO:0000256" key="4">
    <source>
        <dbReference type="ARBA" id="ARBA00019981"/>
    </source>
</evidence>
<reference evidence="16" key="1">
    <citation type="submission" date="2003-08" db="EMBL/GenBank/DDBJ databases">
        <authorList>
            <person name="Birren B."/>
            <person name="Nusbaum C."/>
            <person name="Abebe A."/>
            <person name="Abouelleil A."/>
            <person name="Adekoya E."/>
            <person name="Ait-zahra M."/>
            <person name="Allen N."/>
            <person name="Allen T."/>
            <person name="An P."/>
            <person name="Anderson M."/>
            <person name="Anderson S."/>
            <person name="Arachchi H."/>
            <person name="Armbruster J."/>
            <person name="Bachantsang P."/>
            <person name="Baldwin J."/>
            <person name="Barry A."/>
            <person name="Bayul T."/>
            <person name="Blitshsteyn B."/>
            <person name="Bloom T."/>
            <person name="Blye J."/>
            <person name="Boguslavskiy L."/>
            <person name="Borowsky M."/>
            <person name="Boukhgalter B."/>
            <person name="Brunache A."/>
            <person name="Butler J."/>
            <person name="Calixte N."/>
            <person name="Calvo S."/>
            <person name="Camarata J."/>
            <person name="Campo K."/>
            <person name="Chang J."/>
            <person name="Cheshatsang Y."/>
            <person name="Citroen M."/>
            <person name="Collymore A."/>
            <person name="Considine T."/>
            <person name="Cook A."/>
            <person name="Cooke P."/>
            <person name="Corum B."/>
            <person name="Cuomo C."/>
            <person name="David R."/>
            <person name="Dawoe T."/>
            <person name="Degray S."/>
            <person name="Dodge S."/>
            <person name="Dooley K."/>
            <person name="Dorje P."/>
            <person name="Dorjee K."/>
            <person name="Dorris L."/>
            <person name="Duffey N."/>
            <person name="Dupes A."/>
            <person name="Elkins T."/>
            <person name="Engels R."/>
            <person name="Erickson J."/>
            <person name="Farina A."/>
            <person name="Faro S."/>
            <person name="Ferreira P."/>
            <person name="Fischer H."/>
            <person name="Fitzgerald M."/>
            <person name="Foley K."/>
            <person name="Gage D."/>
            <person name="Galagan J."/>
            <person name="Gearin G."/>
            <person name="Gnerre S."/>
            <person name="Gnirke A."/>
            <person name="Goyette A."/>
            <person name="Graham J."/>
            <person name="Grandbois E."/>
            <person name="Gyaltsen K."/>
            <person name="Hafez N."/>
            <person name="Hagopian D."/>
            <person name="Hagos B."/>
            <person name="Hall J."/>
            <person name="Hatcher B."/>
            <person name="Heller A."/>
            <person name="Higgins H."/>
            <person name="Honan T."/>
            <person name="Horn A."/>
            <person name="Houde N."/>
            <person name="Hughes L."/>
            <person name="Hulme W."/>
            <person name="Husby E."/>
            <person name="Iliev I."/>
            <person name="Jaffe D."/>
            <person name="Jones C."/>
            <person name="Kamal M."/>
            <person name="Kamat A."/>
            <person name="Kamvysselis M."/>
            <person name="Karlsson E."/>
            <person name="Kells C."/>
            <person name="Kieu A."/>
            <person name="Kisner P."/>
            <person name="Kodira C."/>
            <person name="Kulbokas E."/>
            <person name="Labutti K."/>
            <person name="Lama D."/>
            <person name="Landers T."/>
            <person name="Leger J."/>
            <person name="Levine S."/>
            <person name="Lewis D."/>
            <person name="Lewis T."/>
            <person name="Lindblad-toh K."/>
            <person name="Liu X."/>
            <person name="Lokyitsang T."/>
            <person name="Lokyitsang Y."/>
            <person name="Lucien O."/>
            <person name="Lui A."/>
            <person name="Ma L.J."/>
            <person name="Mabbitt R."/>
            <person name="Macdonald J."/>
            <person name="Maclean C."/>
            <person name="Major J."/>
            <person name="Manning J."/>
            <person name="Marabella R."/>
            <person name="Maru K."/>
            <person name="Matthews C."/>
            <person name="Mauceli E."/>
            <person name="Mccarthy M."/>
            <person name="Mcdonough S."/>
            <person name="Mcghee T."/>
            <person name="Meldrim J."/>
            <person name="Meneus L."/>
            <person name="Mesirov J."/>
            <person name="Mihalev A."/>
            <person name="Mihova T."/>
            <person name="Mikkelsen T."/>
            <person name="Mlenga V."/>
            <person name="Moru K."/>
            <person name="Mozes J."/>
            <person name="Mulrain L."/>
            <person name="Munson G."/>
            <person name="Naylor J."/>
            <person name="Newes C."/>
            <person name="Nguyen C."/>
            <person name="Nguyen N."/>
            <person name="Nguyen T."/>
            <person name="Nicol R."/>
            <person name="Nielsen C."/>
            <person name="Nizzari M."/>
            <person name="Norbu C."/>
            <person name="Norbu N."/>
            <person name="O'donnell P."/>
            <person name="Okoawo O."/>
            <person name="O'leary S."/>
            <person name="Omotosho B."/>
            <person name="O'neill K."/>
            <person name="Osman S."/>
            <person name="Parker S."/>
            <person name="Perrin D."/>
            <person name="Phunkhang P."/>
            <person name="Piqani B."/>
            <person name="Purcell S."/>
            <person name="Rachupka T."/>
            <person name="Ramasamy U."/>
            <person name="Rameau R."/>
            <person name="Ray V."/>
            <person name="Raymond C."/>
            <person name="Retta R."/>
            <person name="Richardson S."/>
            <person name="Rise C."/>
            <person name="Rodriguez J."/>
            <person name="Rogers J."/>
            <person name="Rogov P."/>
            <person name="Rutman M."/>
            <person name="Schupbach R."/>
            <person name="Seaman C."/>
            <person name="Settipalli S."/>
            <person name="Sharpe T."/>
            <person name="Sheridan J."/>
            <person name="Sherpa N."/>
            <person name="Shi J."/>
            <person name="Smirnov S."/>
            <person name="Smith C."/>
            <person name="Sougnez C."/>
            <person name="Spencer B."/>
            <person name="Stalker J."/>
            <person name="Stange-thomann N."/>
            <person name="Stavropoulos S."/>
            <person name="Stetson K."/>
            <person name="Stone C."/>
            <person name="Stone S."/>
            <person name="Stubbs M."/>
            <person name="Talamas J."/>
            <person name="Tchuinga P."/>
            <person name="Tenzing P."/>
            <person name="Tesfaye S."/>
            <person name="Theodore J."/>
            <person name="Thoulutsang Y."/>
            <person name="Topham K."/>
            <person name="Towey S."/>
            <person name="Tsamla T."/>
            <person name="Tsomo N."/>
            <person name="Vallee D."/>
            <person name="Vassiliev H."/>
            <person name="Venkataraman V."/>
            <person name="Vinson J."/>
            <person name="Vo A."/>
            <person name="Wade C."/>
            <person name="Wang S."/>
            <person name="Wangchuk T."/>
            <person name="Wangdi T."/>
            <person name="Whittaker C."/>
            <person name="Wilkinson J."/>
            <person name="Wu Y."/>
            <person name="Wyman D."/>
            <person name="Yadav S."/>
            <person name="Yang S."/>
            <person name="Yang X."/>
            <person name="Yeager S."/>
            <person name="Yee E."/>
            <person name="Young G."/>
            <person name="Zainoun J."/>
            <person name="Zembeck L."/>
            <person name="Zimmer A."/>
            <person name="Zody M."/>
            <person name="Lander E."/>
        </authorList>
    </citation>
    <scope>NUCLEOTIDE SEQUENCE [LARGE SCALE GENOMIC DNA]</scope>
</reference>